<reference evidence="2" key="2">
    <citation type="submission" date="2019-07" db="EMBL/GenBank/DDBJ databases">
        <authorList>
            <person name="Yang Y."/>
            <person name="Bocs S."/>
            <person name="Baudouin L."/>
        </authorList>
    </citation>
    <scope>NUCLEOTIDE SEQUENCE</scope>
    <source>
        <tissue evidence="2">Spear leaf of Hainan Tall coconut</tissue>
    </source>
</reference>
<protein>
    <submittedName>
        <fullName evidence="2">Uncharacterized protein</fullName>
    </submittedName>
</protein>
<feature type="compositionally biased region" description="Basic and acidic residues" evidence="1">
    <location>
        <begin position="54"/>
        <end position="64"/>
    </location>
</feature>
<comment type="caution">
    <text evidence="2">The sequence shown here is derived from an EMBL/GenBank/DDBJ whole genome shotgun (WGS) entry which is preliminary data.</text>
</comment>
<sequence length="96" mass="10718">MQLRGDDRRKAIDRGREDVARKSKDRRFKDVGGGRGLREAGRMQSWRSRWPKAQGDRRRSEARKGKLGAASGGRRSRERGVVGGPKGRREDDGSGG</sequence>
<feature type="compositionally biased region" description="Basic and acidic residues" evidence="1">
    <location>
        <begin position="87"/>
        <end position="96"/>
    </location>
</feature>
<keyword evidence="3" id="KW-1185">Reference proteome</keyword>
<feature type="region of interest" description="Disordered" evidence="1">
    <location>
        <begin position="1"/>
        <end position="96"/>
    </location>
</feature>
<feature type="compositionally biased region" description="Basic and acidic residues" evidence="1">
    <location>
        <begin position="1"/>
        <end position="41"/>
    </location>
</feature>
<name>A0A8K0HW79_COCNU</name>
<dbReference type="Proteomes" id="UP000797356">
    <property type="component" value="Chromosome 1"/>
</dbReference>
<gene>
    <name evidence="2" type="ORF">COCNU_01G016760</name>
</gene>
<organism evidence="2 3">
    <name type="scientific">Cocos nucifera</name>
    <name type="common">Coconut palm</name>
    <dbReference type="NCBI Taxonomy" id="13894"/>
    <lineage>
        <taxon>Eukaryota</taxon>
        <taxon>Viridiplantae</taxon>
        <taxon>Streptophyta</taxon>
        <taxon>Embryophyta</taxon>
        <taxon>Tracheophyta</taxon>
        <taxon>Spermatophyta</taxon>
        <taxon>Magnoliopsida</taxon>
        <taxon>Liliopsida</taxon>
        <taxon>Arecaceae</taxon>
        <taxon>Arecoideae</taxon>
        <taxon>Cocoseae</taxon>
        <taxon>Attaleinae</taxon>
        <taxon>Cocos</taxon>
    </lineage>
</organism>
<proteinExistence type="predicted"/>
<accession>A0A8K0HW79</accession>
<dbReference type="EMBL" id="CM017872">
    <property type="protein sequence ID" value="KAG1327742.1"/>
    <property type="molecule type" value="Genomic_DNA"/>
</dbReference>
<evidence type="ECO:0000313" key="3">
    <source>
        <dbReference type="Proteomes" id="UP000797356"/>
    </source>
</evidence>
<evidence type="ECO:0000256" key="1">
    <source>
        <dbReference type="SAM" id="MobiDB-lite"/>
    </source>
</evidence>
<reference evidence="2" key="1">
    <citation type="journal article" date="2017" name="Gigascience">
        <title>The genome draft of coconut (Cocos nucifera).</title>
        <authorList>
            <person name="Xiao Y."/>
            <person name="Xu P."/>
            <person name="Fan H."/>
            <person name="Baudouin L."/>
            <person name="Xia W."/>
            <person name="Bocs S."/>
            <person name="Xu J."/>
            <person name="Li Q."/>
            <person name="Guo A."/>
            <person name="Zhou L."/>
            <person name="Li J."/>
            <person name="Wu Y."/>
            <person name="Ma Z."/>
            <person name="Armero A."/>
            <person name="Issali A.E."/>
            <person name="Liu N."/>
            <person name="Peng M."/>
            <person name="Yang Y."/>
        </authorList>
    </citation>
    <scope>NUCLEOTIDE SEQUENCE</scope>
    <source>
        <tissue evidence="2">Spear leaf of Hainan Tall coconut</tissue>
    </source>
</reference>
<dbReference type="AlphaFoldDB" id="A0A8K0HW79"/>
<evidence type="ECO:0000313" key="2">
    <source>
        <dbReference type="EMBL" id="KAG1327742.1"/>
    </source>
</evidence>